<dbReference type="Proteomes" id="UP000824139">
    <property type="component" value="Unassembled WGS sequence"/>
</dbReference>
<sequence length="92" mass="10471">MKINNIDTSKFMVSRKYKQVKRVRNLSILASGINLKVGIDNAMSHQLPNMLLSYGFTCLCAKAARDCHMAVKALEPTYQSIVKRAKQIYKHK</sequence>
<dbReference type="EMBL" id="DVJO01000095">
    <property type="protein sequence ID" value="HIS82839.1"/>
    <property type="molecule type" value="Genomic_DNA"/>
</dbReference>
<evidence type="ECO:0000313" key="1">
    <source>
        <dbReference type="EMBL" id="HIS82839.1"/>
    </source>
</evidence>
<protein>
    <submittedName>
        <fullName evidence="1">Uncharacterized protein</fullName>
    </submittedName>
</protein>
<reference evidence="1" key="2">
    <citation type="journal article" date="2021" name="PeerJ">
        <title>Extensive microbial diversity within the chicken gut microbiome revealed by metagenomics and culture.</title>
        <authorList>
            <person name="Gilroy R."/>
            <person name="Ravi A."/>
            <person name="Getino M."/>
            <person name="Pursley I."/>
            <person name="Horton D.L."/>
            <person name="Alikhan N.F."/>
            <person name="Baker D."/>
            <person name="Gharbi K."/>
            <person name="Hall N."/>
            <person name="Watson M."/>
            <person name="Adriaenssens E.M."/>
            <person name="Foster-Nyarko E."/>
            <person name="Jarju S."/>
            <person name="Secka A."/>
            <person name="Antonio M."/>
            <person name="Oren A."/>
            <person name="Chaudhuri R.R."/>
            <person name="La Ragione R."/>
            <person name="Hildebrand F."/>
            <person name="Pallen M.J."/>
        </authorList>
    </citation>
    <scope>NUCLEOTIDE SEQUENCE</scope>
    <source>
        <strain evidence="1">CHK152-2994</strain>
    </source>
</reference>
<reference evidence="1" key="1">
    <citation type="submission" date="2020-10" db="EMBL/GenBank/DDBJ databases">
        <authorList>
            <person name="Gilroy R."/>
        </authorList>
    </citation>
    <scope>NUCLEOTIDE SEQUENCE</scope>
    <source>
        <strain evidence="1">CHK152-2994</strain>
    </source>
</reference>
<evidence type="ECO:0000313" key="2">
    <source>
        <dbReference type="Proteomes" id="UP000824139"/>
    </source>
</evidence>
<accession>A0A9D1K4Y3</accession>
<dbReference type="AlphaFoldDB" id="A0A9D1K4Y3"/>
<gene>
    <name evidence="1" type="ORF">IAD41_04460</name>
</gene>
<name>A0A9D1K4Y3_9BACT</name>
<proteinExistence type="predicted"/>
<organism evidence="1 2">
    <name type="scientific">Candidatus Scatenecus faecavium</name>
    <dbReference type="NCBI Taxonomy" id="2840915"/>
    <lineage>
        <taxon>Bacteria</taxon>
        <taxon>Candidatus Scatenecus</taxon>
    </lineage>
</organism>
<comment type="caution">
    <text evidence="1">The sequence shown here is derived from an EMBL/GenBank/DDBJ whole genome shotgun (WGS) entry which is preliminary data.</text>
</comment>